<dbReference type="PANTHER" id="PTHR10039:SF11">
    <property type="entry name" value="NACHT DOMAIN PROTEIN (AFU_ORTHOLOGUE AFUA_1G01490)"/>
    <property type="match status" value="1"/>
</dbReference>
<evidence type="ECO:0000313" key="5">
    <source>
        <dbReference type="EMBL" id="KAK7725875.1"/>
    </source>
</evidence>
<feature type="compositionally biased region" description="Low complexity" evidence="2">
    <location>
        <begin position="139"/>
        <end position="155"/>
    </location>
</feature>
<feature type="compositionally biased region" description="Low complexity" evidence="2">
    <location>
        <begin position="94"/>
        <end position="103"/>
    </location>
</feature>
<dbReference type="Gene3D" id="1.25.40.10">
    <property type="entry name" value="Tetratricopeptide repeat domain"/>
    <property type="match status" value="2"/>
</dbReference>
<gene>
    <name evidence="5" type="ORF">SLS63_007867</name>
</gene>
<feature type="compositionally biased region" description="Basic residues" evidence="2">
    <location>
        <begin position="12"/>
        <end position="28"/>
    </location>
</feature>
<feature type="domain" description="Nephrocystin 3-like N-terminal" evidence="4">
    <location>
        <begin position="449"/>
        <end position="616"/>
    </location>
</feature>
<dbReference type="Pfam" id="PF24883">
    <property type="entry name" value="NPHP3_N"/>
    <property type="match status" value="1"/>
</dbReference>
<dbReference type="InterPro" id="IPR011990">
    <property type="entry name" value="TPR-like_helical_dom_sf"/>
</dbReference>
<sequence length="2372" mass="262922">MPPKGNKEGSHHKFFSLRGKKKENRVKKGLSEALGASLGAIGLKPEDEEASSVSSKSSAHGTLQHQASRDSLQSNLDMSLFNHLKRSSKHDKSGSSSRSNSVEPSREIPRIVTTTHAPSIVNRDLLKPSMSRPQAQDRAVSTTSAFSAASESTIAPEENTPRNRTSILDRAKTAIRSRSASRSPSESPDDVSRKQLAPRGNHIVTDAVATFRVKLQAEVKGTDEQLLSAGVSSENLFGFIANERLRRMPARGSRWDKILKWAEDFAKKLSLFEVADENFIPSSKEAVELILASIQLLLLLGPQNGEALERAFGIYHEYGLTFDFYKRNISLLVSISEARRYLSLSLADMLGLSVEMTILYRKSARSMSTSSSVTINFNLTFGHRMESFISHKDRIAELMWTWQLENSAEISDIQVSIESIRQWLLPQDRQLQAQLAGRRSVRTPRAEFTCEWLDRPLVEFARSRDRVFTITAEAGAGKSFLFGWILERLQRRVGHHEYQAISASVDSQVPAQATQIALVKTLLLQLLEQNVGNVALFRCLANVTELGANTSSTQDAEDALWYTLDTALQGLENVVLVIDGLDSLEGDEEEKIEAFEHLHEIATKNKNNVRVIILSRPLSKPWPKPTRQIAMTSQRTSVDVKHMVRAWLVSRNLGTKQEIEDISEQIAVRSKGSLTWADLSLQLLSKAKTTAEITTTVKELPSTTNEILARHVSTISLTGDARLIIAWLLASKRPLTTVEIQALLELDTQKGTHQPRSTDIVEDIKKACGSLVIVQDKTVRFRNEAVRLQLLELSKKEGKDTENALLSPADANKDLTARLLLYVKTCVNRNVDSSLDTITSREVDSLFKSHALLEYATRNWLGHFKRSSYFANGQIQAPLVTGELKGVFPNSTLLARLEKRCWDNQELATTANSQHVLALTVRRQTLGESAQSVLQSSINVAQSFKKLSAPAEASKYFYQAAKIGQTVLGRTSDLAVACATESLDISARNKQKATARDEAVTQREELLKYVIETEKQRSGNNSAIASKYNNELAELYTSIKETDKAEAVYRDVYKTSIAQNGQFSAEATVAAEKLQTVLYKSSKHEEVVQYTQPIFESAERNLDIFDIRRVEITLRMADTYEQKKDYTHAEELYISLWRGLTEYCRSTSLTAAKATAASISEAHERKIQISIAYARFLRRQGREAEAQNILHGVWLDYQTMTEHKSEAVVKQLNDVGEELKSMGILDTAIAVFKSVWGYFKGSGQQNSAAAVSTAVSLMGAVQEKTEKKEAEADKAKAAIAAKGGVHIEAVLDTEADFEESDDEDDEADAILDEVIKAAVAAPVAAPDNKSATKTREVAAVVTIESQIQTCETLSNFYASKKKWTECIEVCSQLLKQIWPELGTSAKYSFPKEHRAEAIKFTRRLALAYAESNQTESAEKMYNAIFQCSLRSGLKIQDEFVTESANQLIEYHKQTQQWSKVLAVYQQLLEGYKTSLGSRNPLTIKTLYIMGDLCIQYRLKGADRYYLELVKADKNPQGVISKDTLPAAVALSKIYYEQKRWTEIRPIYASLWVTFVNKAKEYNLSTELVQTIYKRYTTVLDNHLKVNVDEVRKIAVEYRDTCIRVYGPQADITQSASLALVAISRKSTNVEHQQEAVKICEEVVAESEKQKAAEGGKEGGKAVDAKKSAFQLSLLASAKRHLAGLYSVQTGASAAVGASGAAGAAAGSKPRGIASPESAQKAEALWKEQLEINKKENGVAHKSTLASLASLVGVWARSEKPEVRKQAQEKLDTSVVEVLSESCVAGKSSVDSTKLHESGITLAKTYLSCGFSVQAWALLKQLRFHVVARGKIAGSASIEKNSNIEFSENIDRRSMVFIAAFEESLRTSEAATATVAADKKVVKVTFSDIMTDLLTEGILYDRYSLSISSKDLSIEQKLFDGARLYVFLKANKAQHAEQLVTVEESLYKLFTEKYGASLKTESLVTRAFLIAIIEELGQLRLHEDDLVYIACVSVTAKVHALLLADSYAQAVDLATAWYQFIASQNGFKNAKTIPFAFKLSLYLAGLGIRSNKAADAIMQNRMLELSKTILRETLTACRSMNIDLIQLQASELNSLVRLMGQQKNYEDLEWLLTQLWNSRIIQASWSATTVIAVGRRLVEVLFVRGKRDHAISLAESMAYNLRRTWGLLDAATVDMNNLLSSLCVSDRRYAEALDVHEEILRALLDLNMSGEDDVDDAASELMDFDEENAAALALQQLELVRRVYARNSGWPESDELDMAQLTTDVVSEFSHLAPDAYAPFGDGDSSKWSRNAPSANDIVGTFSPPSVWEFSLSEDGKPGQPAALRKSPSHMLRSLQLSRQRSYGDLSEARKRLGDGQKSGPATANALLAAPVH</sequence>
<evidence type="ECO:0000259" key="3">
    <source>
        <dbReference type="Pfam" id="PF22939"/>
    </source>
</evidence>
<dbReference type="InterPro" id="IPR054471">
    <property type="entry name" value="GPIID_WHD"/>
</dbReference>
<dbReference type="InterPro" id="IPR027417">
    <property type="entry name" value="P-loop_NTPase"/>
</dbReference>
<accession>A0ABR1P452</accession>
<evidence type="ECO:0000256" key="1">
    <source>
        <dbReference type="ARBA" id="ARBA00022737"/>
    </source>
</evidence>
<dbReference type="EMBL" id="JAKNSF020000046">
    <property type="protein sequence ID" value="KAK7725875.1"/>
    <property type="molecule type" value="Genomic_DNA"/>
</dbReference>
<dbReference type="Proteomes" id="UP001430848">
    <property type="component" value="Unassembled WGS sequence"/>
</dbReference>
<dbReference type="SUPFAM" id="SSF52540">
    <property type="entry name" value="P-loop containing nucleoside triphosphate hydrolases"/>
    <property type="match status" value="1"/>
</dbReference>
<feature type="compositionally biased region" description="Basic and acidic residues" evidence="2">
    <location>
        <begin position="1"/>
        <end position="11"/>
    </location>
</feature>
<feature type="region of interest" description="Disordered" evidence="2">
    <location>
        <begin position="1"/>
        <end position="198"/>
    </location>
</feature>
<dbReference type="PANTHER" id="PTHR10039">
    <property type="entry name" value="AMELOGENIN"/>
    <property type="match status" value="1"/>
</dbReference>
<dbReference type="InterPro" id="IPR056884">
    <property type="entry name" value="NPHP3-like_N"/>
</dbReference>
<dbReference type="Gene3D" id="3.40.50.300">
    <property type="entry name" value="P-loop containing nucleotide triphosphate hydrolases"/>
    <property type="match status" value="1"/>
</dbReference>
<comment type="caution">
    <text evidence="5">The sequence shown here is derived from an EMBL/GenBank/DDBJ whole genome shotgun (WGS) entry which is preliminary data.</text>
</comment>
<name>A0ABR1P452_DIAER</name>
<keyword evidence="1" id="KW-0677">Repeat</keyword>
<protein>
    <recommendedName>
        <fullName evidence="7">AAA+ ATPase domain-containing protein</fullName>
    </recommendedName>
</protein>
<dbReference type="Pfam" id="PF22939">
    <property type="entry name" value="WHD_GPIID"/>
    <property type="match status" value="1"/>
</dbReference>
<proteinExistence type="predicted"/>
<reference evidence="5 6" key="1">
    <citation type="submission" date="2024-02" db="EMBL/GenBank/DDBJ databases">
        <title>De novo assembly and annotation of 12 fungi associated with fruit tree decline syndrome in Ontario, Canada.</title>
        <authorList>
            <person name="Sulman M."/>
            <person name="Ellouze W."/>
            <person name="Ilyukhin E."/>
        </authorList>
    </citation>
    <scope>NUCLEOTIDE SEQUENCE [LARGE SCALE GENOMIC DNA]</scope>
    <source>
        <strain evidence="5 6">M169</strain>
    </source>
</reference>
<evidence type="ECO:0008006" key="7">
    <source>
        <dbReference type="Google" id="ProtNLM"/>
    </source>
</evidence>
<keyword evidence="6" id="KW-1185">Reference proteome</keyword>
<feature type="domain" description="GPI inositol-deacylase winged helix" evidence="3">
    <location>
        <begin position="717"/>
        <end position="792"/>
    </location>
</feature>
<feature type="region of interest" description="Disordered" evidence="2">
    <location>
        <begin position="2349"/>
        <end position="2372"/>
    </location>
</feature>
<evidence type="ECO:0000259" key="4">
    <source>
        <dbReference type="Pfam" id="PF24883"/>
    </source>
</evidence>
<feature type="compositionally biased region" description="Polar residues" evidence="2">
    <location>
        <begin position="59"/>
        <end position="77"/>
    </location>
</feature>
<evidence type="ECO:0000256" key="2">
    <source>
        <dbReference type="SAM" id="MobiDB-lite"/>
    </source>
</evidence>
<evidence type="ECO:0000313" key="6">
    <source>
        <dbReference type="Proteomes" id="UP001430848"/>
    </source>
</evidence>
<organism evidence="5 6">
    <name type="scientific">Diaporthe eres</name>
    <name type="common">Phomopsis oblonga</name>
    <dbReference type="NCBI Taxonomy" id="83184"/>
    <lineage>
        <taxon>Eukaryota</taxon>
        <taxon>Fungi</taxon>
        <taxon>Dikarya</taxon>
        <taxon>Ascomycota</taxon>
        <taxon>Pezizomycotina</taxon>
        <taxon>Sordariomycetes</taxon>
        <taxon>Sordariomycetidae</taxon>
        <taxon>Diaporthales</taxon>
        <taxon>Diaporthaceae</taxon>
        <taxon>Diaporthe</taxon>
        <taxon>Diaporthe eres species complex</taxon>
    </lineage>
</organism>
<feature type="compositionally biased region" description="Low complexity" evidence="2">
    <location>
        <begin position="176"/>
        <end position="186"/>
    </location>
</feature>